<evidence type="ECO:0000313" key="1">
    <source>
        <dbReference type="EMBL" id="JAH68336.1"/>
    </source>
</evidence>
<reference evidence="1" key="1">
    <citation type="submission" date="2014-11" db="EMBL/GenBank/DDBJ databases">
        <authorList>
            <person name="Amaro Gonzalez C."/>
        </authorList>
    </citation>
    <scope>NUCLEOTIDE SEQUENCE</scope>
</reference>
<proteinExistence type="predicted"/>
<reference evidence="1" key="2">
    <citation type="journal article" date="2015" name="Fish Shellfish Immunol.">
        <title>Early steps in the European eel (Anguilla anguilla)-Vibrio vulnificus interaction in the gills: Role of the RtxA13 toxin.</title>
        <authorList>
            <person name="Callol A."/>
            <person name="Pajuelo D."/>
            <person name="Ebbesson L."/>
            <person name="Teles M."/>
            <person name="MacKenzie S."/>
            <person name="Amaro C."/>
        </authorList>
    </citation>
    <scope>NUCLEOTIDE SEQUENCE</scope>
</reference>
<accession>A0A0E9URH2</accession>
<dbReference type="EMBL" id="GBXM01040241">
    <property type="protein sequence ID" value="JAH68336.1"/>
    <property type="molecule type" value="Transcribed_RNA"/>
</dbReference>
<organism evidence="1">
    <name type="scientific">Anguilla anguilla</name>
    <name type="common">European freshwater eel</name>
    <name type="synonym">Muraena anguilla</name>
    <dbReference type="NCBI Taxonomy" id="7936"/>
    <lineage>
        <taxon>Eukaryota</taxon>
        <taxon>Metazoa</taxon>
        <taxon>Chordata</taxon>
        <taxon>Craniata</taxon>
        <taxon>Vertebrata</taxon>
        <taxon>Euteleostomi</taxon>
        <taxon>Actinopterygii</taxon>
        <taxon>Neopterygii</taxon>
        <taxon>Teleostei</taxon>
        <taxon>Anguilliformes</taxon>
        <taxon>Anguillidae</taxon>
        <taxon>Anguilla</taxon>
    </lineage>
</organism>
<dbReference type="AlphaFoldDB" id="A0A0E9URH2"/>
<sequence>MFYSINCCFNADCLARIVQTALLIKQQAAKATMQKQH</sequence>
<protein>
    <submittedName>
        <fullName evidence="1">Uncharacterized protein</fullName>
    </submittedName>
</protein>
<name>A0A0E9URH2_ANGAN</name>